<feature type="coiled-coil region" evidence="2">
    <location>
        <begin position="180"/>
        <end position="743"/>
    </location>
</feature>
<comment type="caution">
    <text evidence="4">The sequence shown here is derived from an EMBL/GenBank/DDBJ whole genome shotgun (WGS) entry which is preliminary data.</text>
</comment>
<keyword evidence="2" id="KW-0175">Coiled coil</keyword>
<gene>
    <name evidence="4" type="ORF">RI543_002637</name>
</gene>
<evidence type="ECO:0000256" key="2">
    <source>
        <dbReference type="SAM" id="Coils"/>
    </source>
</evidence>
<keyword evidence="5" id="KW-1185">Reference proteome</keyword>
<comment type="subcellular location">
    <subcellularLocation>
        <location evidence="1">Endomembrane system</location>
        <topology evidence="1">Peripheral membrane protein</topology>
    </subcellularLocation>
</comment>
<dbReference type="EMBL" id="JAWIZZ010000045">
    <property type="protein sequence ID" value="KAK5780095.1"/>
    <property type="molecule type" value="Genomic_DNA"/>
</dbReference>
<dbReference type="Proteomes" id="UP001306508">
    <property type="component" value="Unassembled WGS sequence"/>
</dbReference>
<feature type="compositionally biased region" description="Basic and acidic residues" evidence="3">
    <location>
        <begin position="767"/>
        <end position="777"/>
    </location>
</feature>
<evidence type="ECO:0000256" key="3">
    <source>
        <dbReference type="SAM" id="MobiDB-lite"/>
    </source>
</evidence>
<name>A0AAN7WHQ1_9SACH</name>
<evidence type="ECO:0000313" key="5">
    <source>
        <dbReference type="Proteomes" id="UP001306508"/>
    </source>
</evidence>
<dbReference type="PANTHER" id="PTHR23157">
    <property type="entry name" value="GRIP AND COILED-COIL DOMAIN-CONTAINING PROTEIN 1"/>
    <property type="match status" value="1"/>
</dbReference>
<reference evidence="5" key="1">
    <citation type="submission" date="2023-07" db="EMBL/GenBank/DDBJ databases">
        <title>A draft genome of Kazachstania heterogenica Y-27499.</title>
        <authorList>
            <person name="Donic C."/>
            <person name="Kralova J.S."/>
            <person name="Fidel L."/>
            <person name="Ben-Dor S."/>
            <person name="Jung S."/>
        </authorList>
    </citation>
    <scope>NUCLEOTIDE SEQUENCE [LARGE SCALE GENOMIC DNA]</scope>
    <source>
        <strain evidence="5">Y27499</strain>
    </source>
</reference>
<dbReference type="Gene3D" id="1.10.287.1490">
    <property type="match status" value="2"/>
</dbReference>
<evidence type="ECO:0000256" key="1">
    <source>
        <dbReference type="ARBA" id="ARBA00004184"/>
    </source>
</evidence>
<feature type="compositionally biased region" description="Polar residues" evidence="3">
    <location>
        <begin position="751"/>
        <end position="766"/>
    </location>
</feature>
<dbReference type="GO" id="GO:0005794">
    <property type="term" value="C:Golgi apparatus"/>
    <property type="evidence" value="ECO:0007669"/>
    <property type="project" value="TreeGrafter"/>
</dbReference>
<feature type="compositionally biased region" description="Acidic residues" evidence="3">
    <location>
        <begin position="48"/>
        <end position="62"/>
    </location>
</feature>
<sequence>MEFTPIGYIKGKQSSQTTNNVPPKKLDLNISKTTIDENVNVSSIQEGNENENQDEEEEDDDLGPMKKRVRYSINNSMRLFNDASQFDDTIPEITHNNNNSVNGSANRILPNILPTEFDKDHNDIISNNNISNPIKQQQERIESYIKTISILKLKNDALINILKQDDPSKLDSNLKLIDDLSREKDKNNILQRDNNSLQLEINNLKEKLNDLAKEDDEDKHNSKNLQNIHEDCEREQNKLKSLLEKNNSEIENMNQKIKSLETELKDTNTKNATTIAYKDQKNIEIIELNKITEEKLNKLENELKKLSNLEDQHLNEIKSLNEKLKKSQELLQSQEVSFNDKIQHLQNDKNTLKKQLDSEISKYESKIKTLQENIQDFQNNINDQNDLINKQNLHTQKISQYERDLKDKINELEDLQIILNNKTKILKDLEEKHKELNENYKQLNSRYDYEIQKRDNSIHQMTNNLNKLKVDYEQELKNKDELNNVIHSLKQEIIDLKKTLSSNQYELDNLNERETDYHLTKKSLENELSDLKQKLQKKETQLNDVKDELSKLQTNNERESKLVESKNTEILSIKGQLQEIQDQLSKKTSVITDKEREITRLIRQIHNFEETRDRLNDQIKSKNEEIIKLNNKIKNLENQVFQMTIKKSDETLNIINTKNNEIQSLKKELNKLNDELDKTLKTHDLMENRFLQKNETKVKDLQNEIKLLNDMINNKSKEYNQSVEKLNDEINDWRKRYDSLNDLLQRQLSDTTATREISPSKFGSSLTDKEKNLRNEINKSNEDKVELLKTIDRLEFNLNKLIVENDKLKTTNIELKDSHSKLSDGFAKLLNKYKERKIDYSNRLIDLENENIRLERMYEKGRLNNFSRDTEKSYSSLDNDMTLNREFNIQDSKIDYYRLKYHREVLRNNDQKIINEYLKNVLNATIQQMQIDSNRIKKELLTNNLQPSEPLSSSPLFTRYSPYADKPARFYKSEYQIMLRDKFRKRIFQIVCCLRLKEVMESNSRYNRRLQYLERKIKKFYDSNNDRFSW</sequence>
<dbReference type="InterPro" id="IPR051952">
    <property type="entry name" value="Golgi-autophagy_related"/>
</dbReference>
<feature type="region of interest" description="Disordered" evidence="3">
    <location>
        <begin position="751"/>
        <end position="777"/>
    </location>
</feature>
<organism evidence="4 5">
    <name type="scientific">Arxiozyma heterogenica</name>
    <dbReference type="NCBI Taxonomy" id="278026"/>
    <lineage>
        <taxon>Eukaryota</taxon>
        <taxon>Fungi</taxon>
        <taxon>Dikarya</taxon>
        <taxon>Ascomycota</taxon>
        <taxon>Saccharomycotina</taxon>
        <taxon>Saccharomycetes</taxon>
        <taxon>Saccharomycetales</taxon>
        <taxon>Saccharomycetaceae</taxon>
        <taxon>Arxiozyma</taxon>
    </lineage>
</organism>
<evidence type="ECO:0000313" key="4">
    <source>
        <dbReference type="EMBL" id="KAK5780095.1"/>
    </source>
</evidence>
<proteinExistence type="predicted"/>
<feature type="region of interest" description="Disordered" evidence="3">
    <location>
        <begin position="1"/>
        <end position="65"/>
    </location>
</feature>
<dbReference type="PANTHER" id="PTHR23157:SF25">
    <property type="entry name" value="GRIP AND COILED-COIL DOMAIN-CONTAINING PROTEIN 1"/>
    <property type="match status" value="1"/>
</dbReference>
<feature type="compositionally biased region" description="Polar residues" evidence="3">
    <location>
        <begin position="30"/>
        <end position="44"/>
    </location>
</feature>
<evidence type="ECO:0008006" key="6">
    <source>
        <dbReference type="Google" id="ProtNLM"/>
    </source>
</evidence>
<protein>
    <recommendedName>
        <fullName evidence="6">Spindle pole body component 110</fullName>
    </recommendedName>
</protein>
<dbReference type="AlphaFoldDB" id="A0AAN7WHQ1"/>
<feature type="compositionally biased region" description="Polar residues" evidence="3">
    <location>
        <begin position="12"/>
        <end position="21"/>
    </location>
</feature>
<accession>A0AAN7WHQ1</accession>